<gene>
    <name evidence="2" type="ORF">HHU12_16805</name>
</gene>
<dbReference type="PANTHER" id="PTHR42852:SF13">
    <property type="entry name" value="PROTEIN DIPZ"/>
    <property type="match status" value="1"/>
</dbReference>
<comment type="caution">
    <text evidence="2">The sequence shown here is derived from an EMBL/GenBank/DDBJ whole genome shotgun (WGS) entry which is preliminary data.</text>
</comment>
<protein>
    <submittedName>
        <fullName evidence="2">TlpA family protein disulfide reductase</fullName>
    </submittedName>
</protein>
<proteinExistence type="predicted"/>
<dbReference type="SUPFAM" id="SSF52833">
    <property type="entry name" value="Thioredoxin-like"/>
    <property type="match status" value="1"/>
</dbReference>
<keyword evidence="3" id="KW-1185">Reference proteome</keyword>
<dbReference type="AlphaFoldDB" id="A0A7X9XAG8"/>
<dbReference type="EMBL" id="JABANE010000045">
    <property type="protein sequence ID" value="NME69641.1"/>
    <property type="molecule type" value="Genomic_DNA"/>
</dbReference>
<dbReference type="Pfam" id="PF00578">
    <property type="entry name" value="AhpC-TSA"/>
    <property type="match status" value="1"/>
</dbReference>
<dbReference type="Proteomes" id="UP000576082">
    <property type="component" value="Unassembled WGS sequence"/>
</dbReference>
<dbReference type="Gene3D" id="3.40.30.10">
    <property type="entry name" value="Glutaredoxin"/>
    <property type="match status" value="1"/>
</dbReference>
<dbReference type="InterPro" id="IPR013766">
    <property type="entry name" value="Thioredoxin_domain"/>
</dbReference>
<name>A0A7X9XAG8_9BACT</name>
<dbReference type="CDD" id="cd02966">
    <property type="entry name" value="TlpA_like_family"/>
    <property type="match status" value="1"/>
</dbReference>
<dbReference type="InterPro" id="IPR000866">
    <property type="entry name" value="AhpC/TSA"/>
</dbReference>
<dbReference type="GO" id="GO:0016491">
    <property type="term" value="F:oxidoreductase activity"/>
    <property type="evidence" value="ECO:0007669"/>
    <property type="project" value="InterPro"/>
</dbReference>
<dbReference type="PANTHER" id="PTHR42852">
    <property type="entry name" value="THIOL:DISULFIDE INTERCHANGE PROTEIN DSBE"/>
    <property type="match status" value="1"/>
</dbReference>
<dbReference type="InterPro" id="IPR036249">
    <property type="entry name" value="Thioredoxin-like_sf"/>
</dbReference>
<dbReference type="PROSITE" id="PS51352">
    <property type="entry name" value="THIOREDOXIN_2"/>
    <property type="match status" value="1"/>
</dbReference>
<dbReference type="GO" id="GO:0016209">
    <property type="term" value="F:antioxidant activity"/>
    <property type="evidence" value="ECO:0007669"/>
    <property type="project" value="InterPro"/>
</dbReference>
<dbReference type="RefSeq" id="WP_169657906.1">
    <property type="nucleotide sequence ID" value="NZ_JABANE010000045.1"/>
</dbReference>
<reference evidence="2 3" key="1">
    <citation type="submission" date="2020-04" db="EMBL/GenBank/DDBJ databases">
        <title>Flammeovirga sp. SR4, a novel species isolated from seawater.</title>
        <authorList>
            <person name="Wang X."/>
        </authorList>
    </citation>
    <scope>NUCLEOTIDE SEQUENCE [LARGE SCALE GENOMIC DNA]</scope>
    <source>
        <strain evidence="2 3">ATCC 23126</strain>
    </source>
</reference>
<sequence>MTNFIKHTLSVISFLFIISCGQQETALVLQPDEVIQLEQQEVLKFNKFDGLAPLFSHKDDTLRVINFWATWCKPCVKELPYFEQLDQEFKAKGQKAKVVLISLDMNEKNISNYIKKKNLTTPTLWLDDPDGNAWLGKVNPNWDGAIPVTLIIDKNKTVFHNKDFHDYEELKNFVTQ</sequence>
<dbReference type="InterPro" id="IPR050553">
    <property type="entry name" value="Thioredoxin_ResA/DsbE_sf"/>
</dbReference>
<organism evidence="2 3">
    <name type="scientific">Flammeovirga aprica JL-4</name>
    <dbReference type="NCBI Taxonomy" id="694437"/>
    <lineage>
        <taxon>Bacteria</taxon>
        <taxon>Pseudomonadati</taxon>
        <taxon>Bacteroidota</taxon>
        <taxon>Cytophagia</taxon>
        <taxon>Cytophagales</taxon>
        <taxon>Flammeovirgaceae</taxon>
        <taxon>Flammeovirga</taxon>
    </lineage>
</organism>
<feature type="domain" description="Thioredoxin" evidence="1">
    <location>
        <begin position="18"/>
        <end position="176"/>
    </location>
</feature>
<evidence type="ECO:0000313" key="3">
    <source>
        <dbReference type="Proteomes" id="UP000576082"/>
    </source>
</evidence>
<evidence type="ECO:0000313" key="2">
    <source>
        <dbReference type="EMBL" id="NME69641.1"/>
    </source>
</evidence>
<evidence type="ECO:0000259" key="1">
    <source>
        <dbReference type="PROSITE" id="PS51352"/>
    </source>
</evidence>
<accession>A0A7X9XAG8</accession>
<dbReference type="PROSITE" id="PS51257">
    <property type="entry name" value="PROKAR_LIPOPROTEIN"/>
    <property type="match status" value="1"/>
</dbReference>